<keyword evidence="2" id="KW-1185">Reference proteome</keyword>
<dbReference type="Proteomes" id="UP001057402">
    <property type="component" value="Chromosome 4"/>
</dbReference>
<proteinExistence type="predicted"/>
<evidence type="ECO:0000313" key="2">
    <source>
        <dbReference type="Proteomes" id="UP001057402"/>
    </source>
</evidence>
<name>A0ACB9R3C9_9MYRT</name>
<protein>
    <submittedName>
        <fullName evidence="1">Uncharacterized protein</fullName>
    </submittedName>
</protein>
<organism evidence="1 2">
    <name type="scientific">Melastoma candidum</name>
    <dbReference type="NCBI Taxonomy" id="119954"/>
    <lineage>
        <taxon>Eukaryota</taxon>
        <taxon>Viridiplantae</taxon>
        <taxon>Streptophyta</taxon>
        <taxon>Embryophyta</taxon>
        <taxon>Tracheophyta</taxon>
        <taxon>Spermatophyta</taxon>
        <taxon>Magnoliopsida</taxon>
        <taxon>eudicotyledons</taxon>
        <taxon>Gunneridae</taxon>
        <taxon>Pentapetalae</taxon>
        <taxon>rosids</taxon>
        <taxon>malvids</taxon>
        <taxon>Myrtales</taxon>
        <taxon>Melastomataceae</taxon>
        <taxon>Melastomatoideae</taxon>
        <taxon>Melastomateae</taxon>
        <taxon>Melastoma</taxon>
    </lineage>
</organism>
<reference evidence="2" key="1">
    <citation type="journal article" date="2023" name="Front. Plant Sci.">
        <title>Chromosomal-level genome assembly of Melastoma candidum provides insights into trichome evolution.</title>
        <authorList>
            <person name="Zhong Y."/>
            <person name="Wu W."/>
            <person name="Sun C."/>
            <person name="Zou P."/>
            <person name="Liu Y."/>
            <person name="Dai S."/>
            <person name="Zhou R."/>
        </authorList>
    </citation>
    <scope>NUCLEOTIDE SEQUENCE [LARGE SCALE GENOMIC DNA]</scope>
</reference>
<accession>A0ACB9R3C9</accession>
<sequence length="115" mass="12955">MIPTSCDGLFKRVARSGKEDFIIVHRGDMKDYHCLNNLLIELTSNFMTWCTKFCNGETTSSGSAASKVGFLLIVEMNRRTLAKELATTVKQLPQEVCRVPQASRWLPRQRGITSC</sequence>
<comment type="caution">
    <text evidence="1">The sequence shown here is derived from an EMBL/GenBank/DDBJ whole genome shotgun (WGS) entry which is preliminary data.</text>
</comment>
<dbReference type="EMBL" id="CM042883">
    <property type="protein sequence ID" value="KAI4372169.1"/>
    <property type="molecule type" value="Genomic_DNA"/>
</dbReference>
<gene>
    <name evidence="1" type="ORF">MLD38_010438</name>
</gene>
<evidence type="ECO:0000313" key="1">
    <source>
        <dbReference type="EMBL" id="KAI4372169.1"/>
    </source>
</evidence>